<dbReference type="CDD" id="cd00812">
    <property type="entry name" value="LeuRS_core"/>
    <property type="match status" value="1"/>
</dbReference>
<dbReference type="InterPro" id="IPR001412">
    <property type="entry name" value="aa-tRNA-synth_I_CS"/>
</dbReference>
<evidence type="ECO:0000256" key="2">
    <source>
        <dbReference type="ARBA" id="ARBA00022490"/>
    </source>
</evidence>
<dbReference type="FunFam" id="1.10.730.10:FF:000011">
    <property type="entry name" value="Leucine--tRNA ligase chloroplastic/mitochondrial"/>
    <property type="match status" value="1"/>
</dbReference>
<dbReference type="EC" id="6.1.1.4" evidence="9"/>
<dbReference type="eggNOG" id="COG0495">
    <property type="taxonomic scope" value="Bacteria"/>
</dbReference>
<evidence type="ECO:0000256" key="6">
    <source>
        <dbReference type="ARBA" id="ARBA00022917"/>
    </source>
</evidence>
<dbReference type="PRINTS" id="PR00985">
    <property type="entry name" value="TRNASYNTHLEU"/>
</dbReference>
<dbReference type="SUPFAM" id="SSF50677">
    <property type="entry name" value="ValRS/IleRS/LeuRS editing domain"/>
    <property type="match status" value="1"/>
</dbReference>
<dbReference type="InterPro" id="IPR025709">
    <property type="entry name" value="Leu_tRNA-synth_edit"/>
</dbReference>
<name>J7J0H8_DESMD</name>
<feature type="short sequence motif" description="'KMSKS' region" evidence="9">
    <location>
        <begin position="583"/>
        <end position="587"/>
    </location>
</feature>
<dbReference type="EMBL" id="CP003629">
    <property type="protein sequence ID" value="AFQ45864.1"/>
    <property type="molecule type" value="Genomic_DNA"/>
</dbReference>
<keyword evidence="6 9" id="KW-0648">Protein biosynthesis</keyword>
<dbReference type="FunFam" id="3.10.20.590:FF:000001">
    <property type="entry name" value="Leucine--tRNA ligase"/>
    <property type="match status" value="1"/>
</dbReference>
<dbReference type="GO" id="GO:0004823">
    <property type="term" value="F:leucine-tRNA ligase activity"/>
    <property type="evidence" value="ECO:0007669"/>
    <property type="project" value="UniProtKB-UniRule"/>
</dbReference>
<evidence type="ECO:0000256" key="5">
    <source>
        <dbReference type="ARBA" id="ARBA00022840"/>
    </source>
</evidence>
<dbReference type="InterPro" id="IPR014729">
    <property type="entry name" value="Rossmann-like_a/b/a_fold"/>
</dbReference>
<dbReference type="KEGG" id="dmi:Desmer_4033"/>
<evidence type="ECO:0000259" key="13">
    <source>
        <dbReference type="Pfam" id="PF09334"/>
    </source>
</evidence>
<dbReference type="SUPFAM" id="SSF52374">
    <property type="entry name" value="Nucleotidylyl transferase"/>
    <property type="match status" value="1"/>
</dbReference>
<dbReference type="GO" id="GO:0005524">
    <property type="term" value="F:ATP binding"/>
    <property type="evidence" value="ECO:0007669"/>
    <property type="project" value="UniProtKB-UniRule"/>
</dbReference>
<dbReference type="GO" id="GO:0006429">
    <property type="term" value="P:leucyl-tRNA aminoacylation"/>
    <property type="evidence" value="ECO:0007669"/>
    <property type="project" value="UniProtKB-UniRule"/>
</dbReference>
<dbReference type="SUPFAM" id="SSF47323">
    <property type="entry name" value="Anticodon-binding domain of a subclass of class I aminoacyl-tRNA synthetases"/>
    <property type="match status" value="1"/>
</dbReference>
<dbReference type="FunFam" id="3.40.50.620:FF:000056">
    <property type="entry name" value="Leucine--tRNA ligase"/>
    <property type="match status" value="1"/>
</dbReference>
<keyword evidence="16" id="KW-1185">Reference proteome</keyword>
<feature type="domain" description="Methionyl/Valyl/Leucyl/Isoleucyl-tRNA synthetase anticodon-binding" evidence="12">
    <location>
        <begin position="673"/>
        <end position="795"/>
    </location>
</feature>
<dbReference type="Gene3D" id="3.10.20.590">
    <property type="match status" value="1"/>
</dbReference>
<evidence type="ECO:0000259" key="11">
    <source>
        <dbReference type="Pfam" id="PF00133"/>
    </source>
</evidence>
<evidence type="ECO:0000313" key="16">
    <source>
        <dbReference type="Proteomes" id="UP000005262"/>
    </source>
</evidence>
<dbReference type="AlphaFoldDB" id="J7J0H8"/>
<protein>
    <recommendedName>
        <fullName evidence="9">Leucine--tRNA ligase</fullName>
        <ecNumber evidence="9">6.1.1.4</ecNumber>
    </recommendedName>
    <alternativeName>
        <fullName evidence="9">Leucyl-tRNA synthetase</fullName>
        <shortName evidence="9">LeuRS</shortName>
    </alternativeName>
</protein>
<keyword evidence="4 9" id="KW-0547">Nucleotide-binding</keyword>
<evidence type="ECO:0000256" key="3">
    <source>
        <dbReference type="ARBA" id="ARBA00022598"/>
    </source>
</evidence>
<evidence type="ECO:0000259" key="14">
    <source>
        <dbReference type="Pfam" id="PF13603"/>
    </source>
</evidence>
<dbReference type="PANTHER" id="PTHR43740">
    <property type="entry name" value="LEUCYL-TRNA SYNTHETASE"/>
    <property type="match status" value="1"/>
</dbReference>
<dbReference type="PANTHER" id="PTHR43740:SF2">
    <property type="entry name" value="LEUCINE--TRNA LIGASE, MITOCHONDRIAL"/>
    <property type="match status" value="1"/>
</dbReference>
<feature type="domain" description="Aminoacyl-tRNA synthetase class Ia" evidence="11">
    <location>
        <begin position="423"/>
        <end position="623"/>
    </location>
</feature>
<dbReference type="InterPro" id="IPR002300">
    <property type="entry name" value="aa-tRNA-synth_Ia"/>
</dbReference>
<dbReference type="GO" id="GO:0005829">
    <property type="term" value="C:cytosol"/>
    <property type="evidence" value="ECO:0007669"/>
    <property type="project" value="TreeGrafter"/>
</dbReference>
<accession>J7J0H8</accession>
<dbReference type="InterPro" id="IPR002302">
    <property type="entry name" value="Leu-tRNA-ligase"/>
</dbReference>
<dbReference type="HOGENOM" id="CLU_004427_0_0_9"/>
<sequence>MQERYSFPEIESKWQKEWVDSKAYRTEENSTKPKYYALAMFPYPSGDLHMGHVRNYSIADVIARYKRMTGHNVLHPIGWDAFGLPAENAAIKNQTPPADWTWKNIANMRRQLQEMGISYDWDREVATCHPGYYKWTQWLFLEFYKHGLVYKKKADVNWCPSCATVLANEQVVDGGCERCDSLVTKKSLEQWFFKITDYAEVLLQDLDKLPGWPEKVKTMQRNWIGRSEGVELKFPLEERPEKISVYTTRIDTIYGVSYVVLAPEHPLVLELVKGTEYEAETVAFIEKMKGLNEIARTSTDAEKEGLFTGAYCLNPLSGKKVPIWIANYVLLEYGTGAVMGVPAHDERDFEFATKYKLEIKTVISALGSSPVEKDQPPKAVYSGEGVMVNSDAFDGLGSEEALEKIADEAERQGIGQRKVNFRLRDWLISRQRYWGAPIPMIYCDSCGIVPVPDEQLPVMLPPDVVFKSGENPLATSSSFIETTCPKCGGAARRETDTMDTFACSSWYFLRYTDPRNDQEVFSKNAVNQWMNVDQYVGGVEHAILHLLYARFFTKGLRDFGYLEADEPFQNLLTQGMVCMNGSKMSKSKGNVVSPGAIIGKYGADTARLFILFAAPPERDLEWSDQGVEGCYRFLNRIWRLVAQYEPLLRKTSGAGSESSDSAGKWADLDAAGKEMRRQTHLAIQRVTTDIGKRYNFNTAISTIMEWVNALYIYKEQPTANPEVGREALERILILLAPIAPHITEELWRELGHTESIHLQSWPEVDEAALVQDEVTVILQVNGKVRERIQVAADISAPELEKLVLAQPKVTEWTDGKTIVKVITVPGKLVNIVVK</sequence>
<dbReference type="CDD" id="cd07958">
    <property type="entry name" value="Anticodon_Ia_Leu_BEm"/>
    <property type="match status" value="1"/>
</dbReference>
<dbReference type="Pfam" id="PF13603">
    <property type="entry name" value="tRNA-synt_1_2"/>
    <property type="match status" value="1"/>
</dbReference>
<keyword evidence="3 9" id="KW-0436">Ligase</keyword>
<comment type="subcellular location">
    <subcellularLocation>
        <location evidence="9">Cytoplasm</location>
    </subcellularLocation>
</comment>
<evidence type="ECO:0000313" key="15">
    <source>
        <dbReference type="EMBL" id="AFQ45864.1"/>
    </source>
</evidence>
<dbReference type="Gene3D" id="3.40.50.620">
    <property type="entry name" value="HUPs"/>
    <property type="match status" value="2"/>
</dbReference>
<organism evidence="15 16">
    <name type="scientific">Desulfosporosinus meridiei (strain ATCC BAA-275 / DSM 13257 / KCTC 12902 / NCIMB 13706 / S10)</name>
    <dbReference type="NCBI Taxonomy" id="768704"/>
    <lineage>
        <taxon>Bacteria</taxon>
        <taxon>Bacillati</taxon>
        <taxon>Bacillota</taxon>
        <taxon>Clostridia</taxon>
        <taxon>Eubacteriales</taxon>
        <taxon>Desulfitobacteriaceae</taxon>
        <taxon>Desulfosporosinus</taxon>
    </lineage>
</organism>
<comment type="catalytic activity">
    <reaction evidence="8 9">
        <text>tRNA(Leu) + L-leucine + ATP = L-leucyl-tRNA(Leu) + AMP + diphosphate</text>
        <dbReference type="Rhea" id="RHEA:11688"/>
        <dbReference type="Rhea" id="RHEA-COMP:9613"/>
        <dbReference type="Rhea" id="RHEA-COMP:9622"/>
        <dbReference type="ChEBI" id="CHEBI:30616"/>
        <dbReference type="ChEBI" id="CHEBI:33019"/>
        <dbReference type="ChEBI" id="CHEBI:57427"/>
        <dbReference type="ChEBI" id="CHEBI:78442"/>
        <dbReference type="ChEBI" id="CHEBI:78494"/>
        <dbReference type="ChEBI" id="CHEBI:456215"/>
        <dbReference type="EC" id="6.1.1.4"/>
    </reaction>
</comment>
<evidence type="ECO:0000256" key="10">
    <source>
        <dbReference type="RuleBase" id="RU363035"/>
    </source>
</evidence>
<evidence type="ECO:0000259" key="12">
    <source>
        <dbReference type="Pfam" id="PF08264"/>
    </source>
</evidence>
<evidence type="ECO:0000256" key="1">
    <source>
        <dbReference type="ARBA" id="ARBA00005594"/>
    </source>
</evidence>
<dbReference type="Gene3D" id="1.10.730.10">
    <property type="entry name" value="Isoleucyl-tRNA Synthetase, Domain 1"/>
    <property type="match status" value="1"/>
</dbReference>
<evidence type="ECO:0000256" key="9">
    <source>
        <dbReference type="HAMAP-Rule" id="MF_00049"/>
    </source>
</evidence>
<feature type="domain" description="Methionyl/Leucyl tRNA synthetase" evidence="13">
    <location>
        <begin position="40"/>
        <end position="180"/>
    </location>
</feature>
<proteinExistence type="inferred from homology"/>
<gene>
    <name evidence="9" type="primary">leuS</name>
    <name evidence="15" type="ordered locus">Desmer_4033</name>
</gene>
<reference evidence="15 16" key="1">
    <citation type="journal article" date="2012" name="J. Bacteriol.">
        <title>Complete genome sequences of Desulfosporosinus orientis DSM765T, Desulfosporosinus youngiae DSM17734T, Desulfosporosinus meridiei DSM13257T, and Desulfosporosinus acidiphilus DSM22704T.</title>
        <authorList>
            <person name="Pester M."/>
            <person name="Brambilla E."/>
            <person name="Alazard D."/>
            <person name="Rattei T."/>
            <person name="Weinmaier T."/>
            <person name="Han J."/>
            <person name="Lucas S."/>
            <person name="Lapidus A."/>
            <person name="Cheng J.F."/>
            <person name="Goodwin L."/>
            <person name="Pitluck S."/>
            <person name="Peters L."/>
            <person name="Ovchinnikova G."/>
            <person name="Teshima H."/>
            <person name="Detter J.C."/>
            <person name="Han C.S."/>
            <person name="Tapia R."/>
            <person name="Land M.L."/>
            <person name="Hauser L."/>
            <person name="Kyrpides N.C."/>
            <person name="Ivanova N.N."/>
            <person name="Pagani I."/>
            <person name="Huntmann M."/>
            <person name="Wei C.L."/>
            <person name="Davenport K.W."/>
            <person name="Daligault H."/>
            <person name="Chain P.S."/>
            <person name="Chen A."/>
            <person name="Mavromatis K."/>
            <person name="Markowitz V."/>
            <person name="Szeto E."/>
            <person name="Mikhailova N."/>
            <person name="Pati A."/>
            <person name="Wagner M."/>
            <person name="Woyke T."/>
            <person name="Ollivier B."/>
            <person name="Klenk H.P."/>
            <person name="Spring S."/>
            <person name="Loy A."/>
        </authorList>
    </citation>
    <scope>NUCLEOTIDE SEQUENCE [LARGE SCALE GENOMIC DNA]</scope>
    <source>
        <strain evidence="16">ATCC BAA-275 / DSM 13257 / NCIMB 13706 / S10</strain>
    </source>
</reference>
<dbReference type="GO" id="GO:0002161">
    <property type="term" value="F:aminoacyl-tRNA deacylase activity"/>
    <property type="evidence" value="ECO:0007669"/>
    <property type="project" value="InterPro"/>
</dbReference>
<dbReference type="NCBIfam" id="TIGR00396">
    <property type="entry name" value="leuS_bact"/>
    <property type="match status" value="1"/>
</dbReference>
<dbReference type="InterPro" id="IPR009080">
    <property type="entry name" value="tRNAsynth_Ia_anticodon-bd"/>
</dbReference>
<feature type="binding site" evidence="9">
    <location>
        <position position="586"/>
    </location>
    <ligand>
        <name>ATP</name>
        <dbReference type="ChEBI" id="CHEBI:30616"/>
    </ligand>
</feature>
<dbReference type="Proteomes" id="UP000005262">
    <property type="component" value="Chromosome"/>
</dbReference>
<keyword evidence="5 9" id="KW-0067">ATP-binding</keyword>
<dbReference type="STRING" id="768704.Desmer_4033"/>
<dbReference type="RefSeq" id="WP_014904773.1">
    <property type="nucleotide sequence ID" value="NC_018515.1"/>
</dbReference>
<dbReference type="OrthoDB" id="9810365at2"/>
<reference evidence="16" key="2">
    <citation type="submission" date="2012-08" db="EMBL/GenBank/DDBJ databases">
        <title>Finished genome of Desulfosporosinus meridiei DSM 13257.</title>
        <authorList>
            <person name="Huntemann M."/>
            <person name="Wei C.-L."/>
            <person name="Han J."/>
            <person name="Detter J.C."/>
            <person name="Han C."/>
            <person name="Davenport K."/>
            <person name="Daligault H."/>
            <person name="Erkkila T."/>
            <person name="Gu W."/>
            <person name="Munk A.C.C."/>
            <person name="Teshima H."/>
            <person name="Xu Y."/>
            <person name="Chain P."/>
            <person name="Tapia R."/>
            <person name="Chen A."/>
            <person name="Krypides N."/>
            <person name="Mavromatis K."/>
            <person name="Markowitz V."/>
            <person name="Szeto E."/>
            <person name="Ivanova N."/>
            <person name="Mikhailova N."/>
            <person name="Ovchinnikova G."/>
            <person name="Pagani I."/>
            <person name="Pati A."/>
            <person name="Goodwin L."/>
            <person name="Peters L."/>
            <person name="Pitluck S."/>
            <person name="Woyke T."/>
            <person name="Pester M."/>
            <person name="Spring S."/>
            <person name="Ollivier B."/>
            <person name="Rattei T."/>
            <person name="Klenk H.-P."/>
            <person name="Wagner M."/>
            <person name="Loy A."/>
        </authorList>
    </citation>
    <scope>NUCLEOTIDE SEQUENCE [LARGE SCALE GENOMIC DNA]</scope>
    <source>
        <strain evidence="16">ATCC BAA-275 / DSM 13257 / NCIMB 13706 / S10</strain>
    </source>
</reference>
<evidence type="ECO:0000256" key="7">
    <source>
        <dbReference type="ARBA" id="ARBA00023146"/>
    </source>
</evidence>
<dbReference type="InterPro" id="IPR013155">
    <property type="entry name" value="M/V/L/I-tRNA-synth_anticd-bd"/>
</dbReference>
<evidence type="ECO:0000256" key="8">
    <source>
        <dbReference type="ARBA" id="ARBA00047469"/>
    </source>
</evidence>
<feature type="short sequence motif" description="'HIGH' region" evidence="9">
    <location>
        <begin position="42"/>
        <end position="52"/>
    </location>
</feature>
<dbReference type="Pfam" id="PF08264">
    <property type="entry name" value="Anticodon_1"/>
    <property type="match status" value="1"/>
</dbReference>
<dbReference type="Pfam" id="PF09334">
    <property type="entry name" value="tRNA-synt_1g"/>
    <property type="match status" value="1"/>
</dbReference>
<evidence type="ECO:0000256" key="4">
    <source>
        <dbReference type="ARBA" id="ARBA00022741"/>
    </source>
</evidence>
<dbReference type="PROSITE" id="PS00178">
    <property type="entry name" value="AA_TRNA_LIGASE_I"/>
    <property type="match status" value="1"/>
</dbReference>
<feature type="domain" description="Leucyl-tRNA synthetase editing" evidence="14">
    <location>
        <begin position="221"/>
        <end position="409"/>
    </location>
</feature>
<dbReference type="HAMAP" id="MF_00049_B">
    <property type="entry name" value="Leu_tRNA_synth_B"/>
    <property type="match status" value="1"/>
</dbReference>
<dbReference type="InterPro" id="IPR015413">
    <property type="entry name" value="Methionyl/Leucyl_tRNA_Synth"/>
</dbReference>
<keyword evidence="7 9" id="KW-0030">Aminoacyl-tRNA synthetase</keyword>
<dbReference type="FunFam" id="3.40.50.620:FF:000003">
    <property type="entry name" value="Leucine--tRNA ligase"/>
    <property type="match status" value="1"/>
</dbReference>
<dbReference type="Pfam" id="PF00133">
    <property type="entry name" value="tRNA-synt_1"/>
    <property type="match status" value="1"/>
</dbReference>
<dbReference type="InterPro" id="IPR009008">
    <property type="entry name" value="Val/Leu/Ile-tRNA-synth_edit"/>
</dbReference>
<keyword evidence="2 9" id="KW-0963">Cytoplasm</keyword>
<comment type="similarity">
    <text evidence="1 9 10">Belongs to the class-I aminoacyl-tRNA synthetase family.</text>
</comment>